<accession>A0A4V3ASY2</accession>
<dbReference type="Pfam" id="PF12229">
    <property type="entry name" value="PG_binding_4"/>
    <property type="match status" value="1"/>
</dbReference>
<reference evidence="2 3" key="1">
    <citation type="submission" date="2019-03" db="EMBL/GenBank/DDBJ databases">
        <title>Bacillus niacini sp. nov. a Nicotinate-Metabolizing Mesophile Isolated from Soil.</title>
        <authorList>
            <person name="Zhang G."/>
        </authorList>
    </citation>
    <scope>NUCLEOTIDE SEQUENCE [LARGE SCALE GENOMIC DNA]</scope>
    <source>
        <strain evidence="2 3">WN066</strain>
    </source>
</reference>
<organism evidence="2 3">
    <name type="scientific">Bacillus salipaludis</name>
    <dbReference type="NCBI Taxonomy" id="2547811"/>
    <lineage>
        <taxon>Bacteria</taxon>
        <taxon>Bacillati</taxon>
        <taxon>Bacillota</taxon>
        <taxon>Bacilli</taxon>
        <taxon>Bacillales</taxon>
        <taxon>Bacillaceae</taxon>
        <taxon>Bacillus</taxon>
    </lineage>
</organism>
<dbReference type="Proteomes" id="UP000295132">
    <property type="component" value="Unassembled WGS sequence"/>
</dbReference>
<feature type="domain" description="YoaR-like putative peptidoglycan binding" evidence="1">
    <location>
        <begin position="44"/>
        <end position="99"/>
    </location>
</feature>
<dbReference type="PANTHER" id="PTHR35788:SF1">
    <property type="entry name" value="EXPORTED PROTEIN"/>
    <property type="match status" value="1"/>
</dbReference>
<dbReference type="InterPro" id="IPR007391">
    <property type="entry name" value="Vancomycin_resist_VanW"/>
</dbReference>
<proteinExistence type="predicted"/>
<evidence type="ECO:0000259" key="1">
    <source>
        <dbReference type="Pfam" id="PF12229"/>
    </source>
</evidence>
<name>A0A4V3ASY2_9BACI</name>
<dbReference type="PANTHER" id="PTHR35788">
    <property type="entry name" value="EXPORTED PROTEIN-RELATED"/>
    <property type="match status" value="1"/>
</dbReference>
<dbReference type="InterPro" id="IPR052913">
    <property type="entry name" value="Glycopeptide_resist_protein"/>
</dbReference>
<gene>
    <name evidence="2" type="ORF">E2K98_27865</name>
</gene>
<dbReference type="InterPro" id="IPR022029">
    <property type="entry name" value="YoaR-like_PG-bd"/>
</dbReference>
<sequence>MNVNWLLGLAILSQQVFMPGNLFLTNNGQPLSVVNRSDLSMNIPELPMDLERFNKVMDEIDKTVSKQPKNAIINYQGTIIPEQVGYKLDRTIFTEQVYAYYFNKGSSKLEVPLQKVYPRVDSELLGTIRSEKIGRYVTTFNNFNQERNRNISLATKAINNYVLFPGEVFSFNKVVGKRTAGKGYMAAPVIIKGEFSEDIGGGICQVSTTLFNAVDNAGLNVIQRNSHSREVSYVPPGRDATVSWDGPDLVFKNKYNQPILIQAKTSENKLIIEIYSSDVITYRPKKVPYLPNGQDGMPK</sequence>
<dbReference type="AlphaFoldDB" id="A0A4V3ASY2"/>
<protein>
    <recommendedName>
        <fullName evidence="1">YoaR-like putative peptidoglycan binding domain-containing protein</fullName>
    </recommendedName>
</protein>
<comment type="caution">
    <text evidence="2">The sequence shown here is derived from an EMBL/GenBank/DDBJ whole genome shotgun (WGS) entry which is preliminary data.</text>
</comment>
<dbReference type="EMBL" id="SMYO01000028">
    <property type="protein sequence ID" value="TDK55984.1"/>
    <property type="molecule type" value="Genomic_DNA"/>
</dbReference>
<dbReference type="RefSeq" id="WP_133339957.1">
    <property type="nucleotide sequence ID" value="NZ_SMYO01000028.1"/>
</dbReference>
<dbReference type="Pfam" id="PF04294">
    <property type="entry name" value="VanW"/>
    <property type="match status" value="1"/>
</dbReference>
<evidence type="ECO:0000313" key="3">
    <source>
        <dbReference type="Proteomes" id="UP000295132"/>
    </source>
</evidence>
<evidence type="ECO:0000313" key="2">
    <source>
        <dbReference type="EMBL" id="TDK55984.1"/>
    </source>
</evidence>